<dbReference type="FunFam" id="1.25.70.10:FF:000001">
    <property type="entry name" value="Mitochondrial transcription termination factor-like"/>
    <property type="match status" value="1"/>
</dbReference>
<dbReference type="OrthoDB" id="637682at2759"/>
<evidence type="ECO:0000256" key="1">
    <source>
        <dbReference type="ARBA" id="ARBA00007692"/>
    </source>
</evidence>
<evidence type="ECO:0008006" key="6">
    <source>
        <dbReference type="Google" id="ProtNLM"/>
    </source>
</evidence>
<keyword evidence="5" id="KW-1185">Reference proteome</keyword>
<sequence>MLNFACKAITPLRLRANRSSLTLIQLYVTKSGDESLERAKKKSSFVVTYLVDKCGFPPERAISTSKYVTFKTPAKPDSVLSFLKIHGFTEAQVSELVRKCPSLLLCRPQNTLLPKIEFFKSLGFTVEDYTTMLCGSPSIFTRSLENSLSPTIDFLKPFLSSPGKLKVPLKRNPWILSSATRSKIKESIQCLAEMGVPESRIAHYLHHQPRLFTREKDEFVKVLEEVKGMGFRPYRKTFLVAVHVFCSMSKLTWEKKICLFKKWGLTEDQILDGFLKHPWLMASSEGKVQQGMEFLVNKMGFKPSDILKTPVMLMLSLEKRTIPRCIVYQTLTGEGLLEEDLKLLTRMLLASEKKFVIKFVKCYENEVPDLVKLYSLSDLKHPIHLDRLDNH</sequence>
<dbReference type="AlphaFoldDB" id="A0A484KPS5"/>
<evidence type="ECO:0000313" key="5">
    <source>
        <dbReference type="Proteomes" id="UP000595140"/>
    </source>
</evidence>
<dbReference type="PANTHER" id="PTHR13068">
    <property type="entry name" value="CGI-12 PROTEIN-RELATED"/>
    <property type="match status" value="1"/>
</dbReference>
<dbReference type="Gene3D" id="1.25.70.10">
    <property type="entry name" value="Transcription termination factor 3, mitochondrial"/>
    <property type="match status" value="2"/>
</dbReference>
<dbReference type="GO" id="GO:0003676">
    <property type="term" value="F:nucleic acid binding"/>
    <property type="evidence" value="ECO:0007669"/>
    <property type="project" value="InterPro"/>
</dbReference>
<dbReference type="EMBL" id="OOIL02000450">
    <property type="protein sequence ID" value="VFQ65159.1"/>
    <property type="molecule type" value="Genomic_DNA"/>
</dbReference>
<keyword evidence="2" id="KW-0805">Transcription regulation</keyword>
<dbReference type="GO" id="GO:0006353">
    <property type="term" value="P:DNA-templated transcription termination"/>
    <property type="evidence" value="ECO:0007669"/>
    <property type="project" value="UniProtKB-KW"/>
</dbReference>
<evidence type="ECO:0000256" key="2">
    <source>
        <dbReference type="ARBA" id="ARBA00022472"/>
    </source>
</evidence>
<dbReference type="SMART" id="SM00733">
    <property type="entry name" value="Mterf"/>
    <property type="match status" value="7"/>
</dbReference>
<dbReference type="InterPro" id="IPR038538">
    <property type="entry name" value="MTERF_sf"/>
</dbReference>
<dbReference type="InterPro" id="IPR003690">
    <property type="entry name" value="MTERF"/>
</dbReference>
<evidence type="ECO:0000256" key="3">
    <source>
        <dbReference type="ARBA" id="ARBA00022946"/>
    </source>
</evidence>
<keyword evidence="2" id="KW-0806">Transcription termination</keyword>
<accession>A0A484KPS5</accession>
<protein>
    <recommendedName>
        <fullName evidence="6">mTERF domain-containing protein, mitochondrial</fullName>
    </recommendedName>
</protein>
<organism evidence="4 5">
    <name type="scientific">Cuscuta campestris</name>
    <dbReference type="NCBI Taxonomy" id="132261"/>
    <lineage>
        <taxon>Eukaryota</taxon>
        <taxon>Viridiplantae</taxon>
        <taxon>Streptophyta</taxon>
        <taxon>Embryophyta</taxon>
        <taxon>Tracheophyta</taxon>
        <taxon>Spermatophyta</taxon>
        <taxon>Magnoliopsida</taxon>
        <taxon>eudicotyledons</taxon>
        <taxon>Gunneridae</taxon>
        <taxon>Pentapetalae</taxon>
        <taxon>asterids</taxon>
        <taxon>lamiids</taxon>
        <taxon>Solanales</taxon>
        <taxon>Convolvulaceae</taxon>
        <taxon>Cuscuteae</taxon>
        <taxon>Cuscuta</taxon>
        <taxon>Cuscuta subgen. Grammica</taxon>
        <taxon>Cuscuta sect. Cleistogrammica</taxon>
    </lineage>
</organism>
<keyword evidence="3" id="KW-0809">Transit peptide</keyword>
<comment type="similarity">
    <text evidence="1">Belongs to the mTERF family.</text>
</comment>
<evidence type="ECO:0000313" key="4">
    <source>
        <dbReference type="EMBL" id="VFQ65159.1"/>
    </source>
</evidence>
<dbReference type="PANTHER" id="PTHR13068:SF166">
    <property type="entry name" value="TRANSCRIPTION TERMINATION FACTOR MTERF15, MITOCHONDRIAL-LIKE"/>
    <property type="match status" value="1"/>
</dbReference>
<dbReference type="Proteomes" id="UP000595140">
    <property type="component" value="Unassembled WGS sequence"/>
</dbReference>
<keyword evidence="2" id="KW-0804">Transcription</keyword>
<dbReference type="Pfam" id="PF02536">
    <property type="entry name" value="mTERF"/>
    <property type="match status" value="1"/>
</dbReference>
<name>A0A484KPS5_9ASTE</name>
<gene>
    <name evidence="4" type="ORF">CCAM_LOCUS6935</name>
</gene>
<proteinExistence type="inferred from homology"/>
<reference evidence="4 5" key="1">
    <citation type="submission" date="2018-04" db="EMBL/GenBank/DDBJ databases">
        <authorList>
            <person name="Vogel A."/>
        </authorList>
    </citation>
    <scope>NUCLEOTIDE SEQUENCE [LARGE SCALE GENOMIC DNA]</scope>
</reference>